<dbReference type="PATRIC" id="fig|1710894.3.peg.1240"/>
<keyword evidence="4" id="KW-0472">Membrane</keyword>
<feature type="region of interest" description="Disordered" evidence="3">
    <location>
        <begin position="293"/>
        <end position="315"/>
    </location>
</feature>
<dbReference type="InterPro" id="IPR002509">
    <property type="entry name" value="NODB_dom"/>
</dbReference>
<dbReference type="PANTHER" id="PTHR10587:SF133">
    <property type="entry name" value="CHITIN DEACETYLASE 1-RELATED"/>
    <property type="match status" value="1"/>
</dbReference>
<keyword evidence="2" id="KW-0378">Hydrolase</keyword>
<dbReference type="STRING" id="1803587.GCA_001593825_00890"/>
<dbReference type="PROSITE" id="PS51677">
    <property type="entry name" value="NODB"/>
    <property type="match status" value="1"/>
</dbReference>
<dbReference type="GO" id="GO:0005975">
    <property type="term" value="P:carbohydrate metabolic process"/>
    <property type="evidence" value="ECO:0007669"/>
    <property type="project" value="InterPro"/>
</dbReference>
<evidence type="ECO:0000313" key="7">
    <source>
        <dbReference type="Proteomes" id="UP000092382"/>
    </source>
</evidence>
<gene>
    <name evidence="6" type="ORF">AN481_03895</name>
</gene>
<dbReference type="EMBL" id="LJOY01000008">
    <property type="protein sequence ID" value="OBQ26705.1"/>
    <property type="molecule type" value="Genomic_DNA"/>
</dbReference>
<evidence type="ECO:0000259" key="5">
    <source>
        <dbReference type="PROSITE" id="PS51677"/>
    </source>
</evidence>
<keyword evidence="4" id="KW-0812">Transmembrane</keyword>
<dbReference type="InterPro" id="IPR050248">
    <property type="entry name" value="Polysacc_deacetylase_ArnD"/>
</dbReference>
<dbReference type="GO" id="GO:0016810">
    <property type="term" value="F:hydrolase activity, acting on carbon-nitrogen (but not peptide) bonds"/>
    <property type="evidence" value="ECO:0007669"/>
    <property type="project" value="InterPro"/>
</dbReference>
<proteinExistence type="predicted"/>
<feature type="compositionally biased region" description="Polar residues" evidence="3">
    <location>
        <begin position="294"/>
        <end position="309"/>
    </location>
</feature>
<sequence>MENNKSFFGTQGILIALVGLTGTLSIALMILFKNKTSDAQSSSVSVEINNTTANIKTQQRLEELKTEMLTSWQQQAQAKGFSTDVPSNFQGIVISEAKLPPEKKVIALTFDDGPWPNTTAKVLDILKKNRIKSTFFVVGQNVKNYPDLTKQIVADGHIIANHTWHHWYHQMNAQAAAYEVANTTDIIYQTTGVRTSLFRPPGGIMNNGVAAYAKNNKYAVIMWSADSMDYSRPAVPRLMNNIFREAKPGGIVLMHDGGGDRSNTVKALPEIISRFRKQGYEFVTVPELLEMQDQHPQLTAKNKSKSPQLQKPKRP</sequence>
<dbReference type="Pfam" id="PF01522">
    <property type="entry name" value="Polysacc_deac_1"/>
    <property type="match status" value="1"/>
</dbReference>
<feature type="domain" description="NodB homology" evidence="5">
    <location>
        <begin position="104"/>
        <end position="283"/>
    </location>
</feature>
<keyword evidence="4" id="KW-1133">Transmembrane helix</keyword>
<evidence type="ECO:0000256" key="1">
    <source>
        <dbReference type="ARBA" id="ARBA00022723"/>
    </source>
</evidence>
<dbReference type="CDD" id="cd10917">
    <property type="entry name" value="CE4_NodB_like_6s_7s"/>
    <property type="match status" value="1"/>
</dbReference>
<evidence type="ECO:0000313" key="6">
    <source>
        <dbReference type="EMBL" id="OBQ26705.1"/>
    </source>
</evidence>
<feature type="transmembrane region" description="Helical" evidence="4">
    <location>
        <begin position="12"/>
        <end position="32"/>
    </location>
</feature>
<dbReference type="GO" id="GO:0046872">
    <property type="term" value="F:metal ion binding"/>
    <property type="evidence" value="ECO:0007669"/>
    <property type="project" value="UniProtKB-KW"/>
</dbReference>
<keyword evidence="1" id="KW-0479">Metal-binding</keyword>
<protein>
    <submittedName>
        <fullName evidence="6">Polysaccharide deacetylase</fullName>
    </submittedName>
</protein>
<dbReference type="InterPro" id="IPR011330">
    <property type="entry name" value="Glyco_hydro/deAcase_b/a-brl"/>
</dbReference>
<evidence type="ECO:0000256" key="3">
    <source>
        <dbReference type="SAM" id="MobiDB-lite"/>
    </source>
</evidence>
<dbReference type="SUPFAM" id="SSF88713">
    <property type="entry name" value="Glycoside hydrolase/deacetylase"/>
    <property type="match status" value="1"/>
</dbReference>
<dbReference type="Proteomes" id="UP000092382">
    <property type="component" value="Unassembled WGS sequence"/>
</dbReference>
<reference evidence="6 7" key="1">
    <citation type="submission" date="2015-09" db="EMBL/GenBank/DDBJ databases">
        <title>Whole genome shotgun sequence assembly of Aphanizomenon flos-aquae UKL13.</title>
        <authorList>
            <person name="Driscoll C."/>
        </authorList>
    </citation>
    <scope>NUCLEOTIDE SEQUENCE [LARGE SCALE GENOMIC DNA]</scope>
    <source>
        <strain evidence="6">MDT13</strain>
    </source>
</reference>
<dbReference type="PANTHER" id="PTHR10587">
    <property type="entry name" value="GLYCOSYL TRANSFERASE-RELATED"/>
    <property type="match status" value="1"/>
</dbReference>
<organism evidence="6 7">
    <name type="scientific">Aphanizomenon flos-aquae LD13</name>
    <dbReference type="NCBI Taxonomy" id="1710894"/>
    <lineage>
        <taxon>Bacteria</taxon>
        <taxon>Bacillati</taxon>
        <taxon>Cyanobacteriota</taxon>
        <taxon>Cyanophyceae</taxon>
        <taxon>Nostocales</taxon>
        <taxon>Aphanizomenonaceae</taxon>
        <taxon>Aphanizomenon</taxon>
    </lineage>
</organism>
<dbReference type="GO" id="GO:0016020">
    <property type="term" value="C:membrane"/>
    <property type="evidence" value="ECO:0007669"/>
    <property type="project" value="TreeGrafter"/>
</dbReference>
<dbReference type="Gene3D" id="3.20.20.370">
    <property type="entry name" value="Glycoside hydrolase/deacetylase"/>
    <property type="match status" value="1"/>
</dbReference>
<accession>A0A1B7W0A3</accession>
<dbReference type="AlphaFoldDB" id="A0A1B7W0A3"/>
<comment type="caution">
    <text evidence="6">The sequence shown here is derived from an EMBL/GenBank/DDBJ whole genome shotgun (WGS) entry which is preliminary data.</text>
</comment>
<name>A0A1B7W0A3_APHFL</name>
<evidence type="ECO:0000256" key="2">
    <source>
        <dbReference type="ARBA" id="ARBA00022801"/>
    </source>
</evidence>
<evidence type="ECO:0000256" key="4">
    <source>
        <dbReference type="SAM" id="Phobius"/>
    </source>
</evidence>